<name>A0A9N7VWQ4_PLEPL</name>
<reference evidence="4" key="1">
    <citation type="submission" date="2020-03" db="EMBL/GenBank/DDBJ databases">
        <authorList>
            <person name="Weist P."/>
        </authorList>
    </citation>
    <scope>NUCLEOTIDE SEQUENCE</scope>
</reference>
<feature type="compositionally biased region" description="Basic and acidic residues" evidence="2">
    <location>
        <begin position="209"/>
        <end position="228"/>
    </location>
</feature>
<feature type="region of interest" description="Disordered" evidence="2">
    <location>
        <begin position="688"/>
        <end position="788"/>
    </location>
</feature>
<keyword evidence="5" id="KW-1185">Reference proteome</keyword>
<feature type="region of interest" description="Disordered" evidence="2">
    <location>
        <begin position="910"/>
        <end position="943"/>
    </location>
</feature>
<feature type="region of interest" description="Disordered" evidence="2">
    <location>
        <begin position="1028"/>
        <end position="1051"/>
    </location>
</feature>
<organism evidence="4 5">
    <name type="scientific">Pleuronectes platessa</name>
    <name type="common">European plaice</name>
    <dbReference type="NCBI Taxonomy" id="8262"/>
    <lineage>
        <taxon>Eukaryota</taxon>
        <taxon>Metazoa</taxon>
        <taxon>Chordata</taxon>
        <taxon>Craniata</taxon>
        <taxon>Vertebrata</taxon>
        <taxon>Euteleostomi</taxon>
        <taxon>Actinopterygii</taxon>
        <taxon>Neopterygii</taxon>
        <taxon>Teleostei</taxon>
        <taxon>Neoteleostei</taxon>
        <taxon>Acanthomorphata</taxon>
        <taxon>Carangaria</taxon>
        <taxon>Pleuronectiformes</taxon>
        <taxon>Pleuronectoidei</taxon>
        <taxon>Pleuronectidae</taxon>
        <taxon>Pleuronectes</taxon>
    </lineage>
</organism>
<feature type="compositionally biased region" description="Basic residues" evidence="2">
    <location>
        <begin position="605"/>
        <end position="623"/>
    </location>
</feature>
<feature type="compositionally biased region" description="Basic residues" evidence="2">
    <location>
        <begin position="699"/>
        <end position="712"/>
    </location>
</feature>
<dbReference type="Pfam" id="PF00855">
    <property type="entry name" value="PWWP"/>
    <property type="match status" value="1"/>
</dbReference>
<feature type="coiled-coil region" evidence="1">
    <location>
        <begin position="650"/>
        <end position="687"/>
    </location>
</feature>
<evidence type="ECO:0000256" key="2">
    <source>
        <dbReference type="SAM" id="MobiDB-lite"/>
    </source>
</evidence>
<feature type="region of interest" description="Disordered" evidence="2">
    <location>
        <begin position="102"/>
        <end position="126"/>
    </location>
</feature>
<evidence type="ECO:0000256" key="1">
    <source>
        <dbReference type="SAM" id="Coils"/>
    </source>
</evidence>
<dbReference type="SUPFAM" id="SSF63748">
    <property type="entry name" value="Tudor/PWWP/MBT"/>
    <property type="match status" value="1"/>
</dbReference>
<dbReference type="Proteomes" id="UP001153269">
    <property type="component" value="Unassembled WGS sequence"/>
</dbReference>
<sequence>MPLLVPCALARTPCPHLTHVEKSCPKKNQTHQRRNLAVDQLQSRGSVASSLQTHSFPLMCIKMNTIEGPLDQALAHVERRRGVRSRVRERQNVRVEARFCGGRHRNGRNHASMSGPHVGPGRDAHQSICPLTPGRDLSTHSNSSRHDNRFGLTMSAAASSLKHASLYGFAQRDHPSSSSSSSSSYSPLRRLQHLTTMVSQPDLVLPVREPERSWEWGTPKKERGKEMDSWADCTGRDYSVTQGTSREESFGHFSAGRKQPEVQSGSRDTPAANQSDPVTSEKKTDSCFSGPPSPAFSLDSNSPFANGFLHFESSLFDDDDTNQVQETVSPIEVLQEKNERAGNTLQSTPGDVNLNSRDTTRSSAKVVTRSQSSGQRRRYWDGSDDEWESDTGLLLFMDSPAKHSMNSVKKKSLPPVKFLEGEIIWAKFSRRPWWPCEVIVDPVQGVYHRLKEPSDRPCRLYHIKTFGEPVEHVWLEEKSTHTFNGGFEFEQLLLMRRRGKQTEKNSKYTIAKRFQESWKSSVAEAESILPERSKMASSISVSMNDGSHISSILEKESKALPTSSPSPSPVSTLPETLHGINGSLSSPVISSPITTPAKSSTLRKSSGKKKPILSSGKSKKVVQKSKQVPDEVNKVVLEQPAHLPASSRLLTRALKAMQEVEQKKQENAKKQAEHKELLHALREVEDSVCHSARNSSRGPKAKLKISTKIKSLKSKDNGEHNQGASSSRSIPPARSSDSTDIEADVKSEAEDHSISSTPPMDFIPLTSKVKEKNDDHSSALCSSSSPSSPFSFMNAFKNVEEVSFQSVTSEGNGKPVSFKPDTNYKFSTFLMMLKDLHDTREREGTPLELDIGPPSTHVKEEPSVMPGEAKPAGQDQQFKHLGTILNLSPDKIPITNSVDSKSLTWKRPYNRRSSCTGMKKRSNRKVPCRPARSGPGFPGLESTSRIASLPTAESSSRMDCLSRVQSLLGMQASSWERLPEGGEGVVQDEADERWSRVNLQNLQNMVPLEQQGSDTTLRLGQPNGLFAGRTKTNPSFTHNAGGRDKATTGKSSWVGPNLQNCYLSAH</sequence>
<feature type="domain" description="PWWP" evidence="3">
    <location>
        <begin position="420"/>
        <end position="486"/>
    </location>
</feature>
<feature type="region of interest" description="Disordered" evidence="2">
    <location>
        <begin position="845"/>
        <end position="873"/>
    </location>
</feature>
<gene>
    <name evidence="4" type="ORF">PLEPLA_LOCUS48649</name>
</gene>
<feature type="compositionally biased region" description="Polar residues" evidence="2">
    <location>
        <begin position="261"/>
        <end position="278"/>
    </location>
</feature>
<dbReference type="PROSITE" id="PS50812">
    <property type="entry name" value="PWWP"/>
    <property type="match status" value="1"/>
</dbReference>
<feature type="compositionally biased region" description="Basic residues" evidence="2">
    <location>
        <begin position="918"/>
        <end position="927"/>
    </location>
</feature>
<keyword evidence="1" id="KW-0175">Coiled coil</keyword>
<feature type="compositionally biased region" description="Polar residues" evidence="2">
    <location>
        <begin position="341"/>
        <end position="374"/>
    </location>
</feature>
<feature type="compositionally biased region" description="Low complexity" evidence="2">
    <location>
        <begin position="724"/>
        <end position="738"/>
    </location>
</feature>
<protein>
    <recommendedName>
        <fullName evidence="3">PWWP domain-containing protein</fullName>
    </recommendedName>
</protein>
<dbReference type="Gene3D" id="2.30.30.140">
    <property type="match status" value="1"/>
</dbReference>
<proteinExistence type="predicted"/>
<dbReference type="EMBL" id="CADEAL010004494">
    <property type="protein sequence ID" value="CAB1460777.1"/>
    <property type="molecule type" value="Genomic_DNA"/>
</dbReference>
<feature type="region of interest" description="Disordered" evidence="2">
    <location>
        <begin position="336"/>
        <end position="382"/>
    </location>
</feature>
<comment type="caution">
    <text evidence="4">The sequence shown here is derived from an EMBL/GenBank/DDBJ whole genome shotgun (WGS) entry which is preliminary data.</text>
</comment>
<feature type="compositionally biased region" description="Basic and acidic residues" evidence="2">
    <location>
        <begin position="768"/>
        <end position="777"/>
    </location>
</feature>
<dbReference type="InterPro" id="IPR000313">
    <property type="entry name" value="PWWP_dom"/>
</dbReference>
<evidence type="ECO:0000259" key="3">
    <source>
        <dbReference type="PROSITE" id="PS50812"/>
    </source>
</evidence>
<evidence type="ECO:0000313" key="5">
    <source>
        <dbReference type="Proteomes" id="UP001153269"/>
    </source>
</evidence>
<dbReference type="AlphaFoldDB" id="A0A9N7VWQ4"/>
<feature type="compositionally biased region" description="Low complexity" evidence="2">
    <location>
        <begin position="560"/>
        <end position="596"/>
    </location>
</feature>
<evidence type="ECO:0000313" key="4">
    <source>
        <dbReference type="EMBL" id="CAB1460777.1"/>
    </source>
</evidence>
<feature type="region of interest" description="Disordered" evidence="2">
    <location>
        <begin position="557"/>
        <end position="628"/>
    </location>
</feature>
<feature type="compositionally biased region" description="Basic and acidic residues" evidence="2">
    <location>
        <begin position="743"/>
        <end position="753"/>
    </location>
</feature>
<feature type="region of interest" description="Disordered" evidence="2">
    <location>
        <begin position="209"/>
        <end position="294"/>
    </location>
</feature>
<accession>A0A9N7VWQ4</accession>